<keyword evidence="4" id="KW-0472">Membrane</keyword>
<dbReference type="CDD" id="cd16917">
    <property type="entry name" value="HATPase_UhpB-NarQ-NarX-like"/>
    <property type="match status" value="1"/>
</dbReference>
<feature type="transmembrane region" description="Helical" evidence="4">
    <location>
        <begin position="166"/>
        <end position="188"/>
    </location>
</feature>
<dbReference type="InterPro" id="IPR003594">
    <property type="entry name" value="HATPase_dom"/>
</dbReference>
<name>A0ABX8SF71_9ACTN</name>
<feature type="transmembrane region" description="Helical" evidence="4">
    <location>
        <begin position="62"/>
        <end position="79"/>
    </location>
</feature>
<proteinExistence type="predicted"/>
<keyword evidence="1" id="KW-0808">Transferase</keyword>
<evidence type="ECO:0000256" key="3">
    <source>
        <dbReference type="ARBA" id="ARBA00023012"/>
    </source>
</evidence>
<accession>A0ABX8SF71</accession>
<evidence type="ECO:0000256" key="2">
    <source>
        <dbReference type="ARBA" id="ARBA00022777"/>
    </source>
</evidence>
<dbReference type="RefSeq" id="WP_219080570.1">
    <property type="nucleotide sequence ID" value="NZ_CP079216.1"/>
</dbReference>
<reference evidence="6 7" key="1">
    <citation type="submission" date="2021-07" db="EMBL/GenBank/DDBJ databases">
        <title>complete genome sequencing of Tessaracoccus sp.J1M15.</title>
        <authorList>
            <person name="Bae J.-W."/>
            <person name="Kim D.-y."/>
        </authorList>
    </citation>
    <scope>NUCLEOTIDE SEQUENCE [LARGE SCALE GENOMIC DNA]</scope>
    <source>
        <strain evidence="6 7">J1M15</strain>
    </source>
</reference>
<evidence type="ECO:0000256" key="1">
    <source>
        <dbReference type="ARBA" id="ARBA00022679"/>
    </source>
</evidence>
<dbReference type="Proteomes" id="UP000824504">
    <property type="component" value="Chromosome"/>
</dbReference>
<dbReference type="EMBL" id="CP079216">
    <property type="protein sequence ID" value="QXT62047.1"/>
    <property type="molecule type" value="Genomic_DNA"/>
</dbReference>
<evidence type="ECO:0000313" key="6">
    <source>
        <dbReference type="EMBL" id="QXT62047.1"/>
    </source>
</evidence>
<keyword evidence="7" id="KW-1185">Reference proteome</keyword>
<feature type="transmembrane region" description="Helical" evidence="4">
    <location>
        <begin position="141"/>
        <end position="160"/>
    </location>
</feature>
<evidence type="ECO:0000313" key="7">
    <source>
        <dbReference type="Proteomes" id="UP000824504"/>
    </source>
</evidence>
<sequence>MNQRPADTTRPLTWVRAQALWFRDRDDLLGRVLVVCEGARGLLALQAAAVNLAIVLPRSDNVIGVAAATIALLYWQLFLSWRMRRSQQRTLSTHLADLGVTCAIILTTAQVAPEASVLTLAGYWAGGCAAYAAVFRSIRWGVGFSLVTAAAMLVDPGGFVGERVGLAFAMVVLSAALALLINQFRATIIQQEQERMRSASLAERERLSRIVHDGALQVLALVEREGASLGPRGLRLAALARESEAQLRGHLQDREVEVAAADTVDLAAALDKYGSARVTVSTMASLVTVPRRLVDEIEATLAEILTNVERHAGPGAQVWILLDQELDDEVILWVRDNGVGMSAGQAQEAADNGRLGIRDSIVGRMAALGGSAILKSSPGAGTEWELRFPLDGPEMEGGA</sequence>
<keyword evidence="2" id="KW-0418">Kinase</keyword>
<feature type="domain" description="Histidine kinase/HSP90-like ATPase" evidence="5">
    <location>
        <begin position="296"/>
        <end position="391"/>
    </location>
</feature>
<dbReference type="Pfam" id="PF02518">
    <property type="entry name" value="HATPase_c"/>
    <property type="match status" value="1"/>
</dbReference>
<dbReference type="InterPro" id="IPR050482">
    <property type="entry name" value="Sensor_HK_TwoCompSys"/>
</dbReference>
<protein>
    <recommendedName>
        <fullName evidence="5">Histidine kinase/HSP90-like ATPase domain-containing protein</fullName>
    </recommendedName>
</protein>
<gene>
    <name evidence="6" type="ORF">KDB89_09685</name>
</gene>
<evidence type="ECO:0000256" key="4">
    <source>
        <dbReference type="SAM" id="Phobius"/>
    </source>
</evidence>
<keyword evidence="4" id="KW-0812">Transmembrane</keyword>
<keyword evidence="4" id="KW-1133">Transmembrane helix</keyword>
<dbReference type="PANTHER" id="PTHR24421:SF61">
    <property type="entry name" value="OXYGEN SENSOR HISTIDINE KINASE NREB"/>
    <property type="match status" value="1"/>
</dbReference>
<dbReference type="PANTHER" id="PTHR24421">
    <property type="entry name" value="NITRATE/NITRITE SENSOR PROTEIN NARX-RELATED"/>
    <property type="match status" value="1"/>
</dbReference>
<organism evidence="6 7">
    <name type="scientific">Tessaracoccus palaemonis</name>
    <dbReference type="NCBI Taxonomy" id="2829499"/>
    <lineage>
        <taxon>Bacteria</taxon>
        <taxon>Bacillati</taxon>
        <taxon>Actinomycetota</taxon>
        <taxon>Actinomycetes</taxon>
        <taxon>Propionibacteriales</taxon>
        <taxon>Propionibacteriaceae</taxon>
        <taxon>Tessaracoccus</taxon>
    </lineage>
</organism>
<keyword evidence="3" id="KW-0902">Two-component regulatory system</keyword>
<evidence type="ECO:0000259" key="5">
    <source>
        <dbReference type="Pfam" id="PF02518"/>
    </source>
</evidence>